<evidence type="ECO:0000313" key="3">
    <source>
        <dbReference type="EMBL" id="AND40731.1"/>
    </source>
</evidence>
<dbReference type="SUPFAM" id="SSF52091">
    <property type="entry name" value="SpoIIaa-like"/>
    <property type="match status" value="1"/>
</dbReference>
<dbReference type="eggNOG" id="COG1366">
    <property type="taxonomic scope" value="Bacteria"/>
</dbReference>
<evidence type="ECO:0000256" key="1">
    <source>
        <dbReference type="ARBA" id="ARBA00022553"/>
    </source>
</evidence>
<protein>
    <submittedName>
        <fullName evidence="3">Anti-anti-sigma factor</fullName>
    </submittedName>
</protein>
<dbReference type="AlphaFoldDB" id="A0A169FSF5"/>
<dbReference type="PROSITE" id="PS50801">
    <property type="entry name" value="STAS"/>
    <property type="match status" value="1"/>
</dbReference>
<dbReference type="InterPro" id="IPR051932">
    <property type="entry name" value="Bact_StressResp_Reg"/>
</dbReference>
<dbReference type="Proteomes" id="UP000077856">
    <property type="component" value="Chromosome"/>
</dbReference>
<dbReference type="CDD" id="cd07041">
    <property type="entry name" value="STAS_RsbR_RsbS_like"/>
    <property type="match status" value="1"/>
</dbReference>
<dbReference type="InterPro" id="IPR002645">
    <property type="entry name" value="STAS_dom"/>
</dbReference>
<dbReference type="PANTHER" id="PTHR33745:SF3">
    <property type="entry name" value="RSBT CO-ANTAGONIST PROTEIN RSBRC"/>
    <property type="match status" value="1"/>
</dbReference>
<accession>A0A169FSF5</accession>
<dbReference type="KEGG" id="bon:A361_16750"/>
<dbReference type="Pfam" id="PF01740">
    <property type="entry name" value="STAS"/>
    <property type="match status" value="1"/>
</dbReference>
<dbReference type="EMBL" id="CP015506">
    <property type="protein sequence ID" value="AND40731.1"/>
    <property type="molecule type" value="Genomic_DNA"/>
</dbReference>
<dbReference type="STRING" id="1196031.A361_16750"/>
<feature type="domain" description="STAS" evidence="2">
    <location>
        <begin position="167"/>
        <end position="278"/>
    </location>
</feature>
<reference evidence="3 4" key="1">
    <citation type="submission" date="2016-04" db="EMBL/GenBank/DDBJ databases">
        <title>Complete genome sequence of Bacillus oceanisediminis strain 2691.</title>
        <authorList>
            <person name="Jeong H."/>
            <person name="Kim H.J."/>
            <person name="Lee D.-W."/>
        </authorList>
    </citation>
    <scope>NUCLEOTIDE SEQUENCE [LARGE SCALE GENOMIC DNA]</scope>
    <source>
        <strain evidence="3 4">2691</strain>
    </source>
</reference>
<dbReference type="PANTHER" id="PTHR33745">
    <property type="entry name" value="RSBT ANTAGONIST PROTEIN RSBS-RELATED"/>
    <property type="match status" value="1"/>
</dbReference>
<organism evidence="3 4">
    <name type="scientific">Cytobacillus oceanisediminis 2691</name>
    <dbReference type="NCBI Taxonomy" id="1196031"/>
    <lineage>
        <taxon>Bacteria</taxon>
        <taxon>Bacillati</taxon>
        <taxon>Bacillota</taxon>
        <taxon>Bacilli</taxon>
        <taxon>Bacillales</taxon>
        <taxon>Bacillaceae</taxon>
        <taxon>Cytobacillus</taxon>
    </lineage>
</organism>
<sequence length="280" mass="31646">MSKQMCLLGEKILREKDMIAKNLHKDRMSGVEMTEMERMQADKMEAQIIQIRAEFIGLFGEALLNHDNKDKTMEKIEKWCKETGGNLFKLGIPLDEALKDAGYYRKHIWKSLEEAMMELEMPAAEVFKVIYFIDPLLDHSIHCFSMSYVKYHQVTLENAKQAFLELSVPVVPLSKGVGILPLIGNIDTERAQLLMEETLKQSANLKLSHLILDISGVMIVDTMVADQLFKVIEALSLIGVKTIITGIRPEVAQTIVTLGIKLNGIQVKANVYQAFEELHG</sequence>
<dbReference type="Gene3D" id="3.30.750.24">
    <property type="entry name" value="STAS domain"/>
    <property type="match status" value="1"/>
</dbReference>
<dbReference type="InterPro" id="IPR036513">
    <property type="entry name" value="STAS_dom_sf"/>
</dbReference>
<keyword evidence="1" id="KW-0597">Phosphoprotein</keyword>
<proteinExistence type="predicted"/>
<dbReference type="RefSeq" id="WP_009333770.1">
    <property type="nucleotide sequence ID" value="NZ_CP015506.1"/>
</dbReference>
<evidence type="ECO:0000259" key="2">
    <source>
        <dbReference type="PROSITE" id="PS50801"/>
    </source>
</evidence>
<gene>
    <name evidence="3" type="ORF">A361_16750</name>
</gene>
<evidence type="ECO:0000313" key="4">
    <source>
        <dbReference type="Proteomes" id="UP000077856"/>
    </source>
</evidence>
<name>A0A169FSF5_9BACI</name>